<evidence type="ECO:0000313" key="2">
    <source>
        <dbReference type="Proteomes" id="UP001059380"/>
    </source>
</evidence>
<name>A0A9J7BHS1_9BACT</name>
<dbReference type="RefSeq" id="WP_260791676.1">
    <property type="nucleotide sequence ID" value="NZ_CP093313.1"/>
</dbReference>
<accession>A0A9J7BHS1</accession>
<gene>
    <name evidence="1" type="ORF">MOP44_18170</name>
</gene>
<protein>
    <submittedName>
        <fullName evidence="1">Uncharacterized protein</fullName>
    </submittedName>
</protein>
<dbReference type="KEGG" id="orp:MOP44_18170"/>
<proteinExistence type="predicted"/>
<evidence type="ECO:0000313" key="1">
    <source>
        <dbReference type="EMBL" id="UWZ82492.1"/>
    </source>
</evidence>
<reference evidence="1" key="1">
    <citation type="submission" date="2021-04" db="EMBL/GenBank/DDBJ databases">
        <title>Phylogenetic analysis of Acidobacteriaceae.</title>
        <authorList>
            <person name="Qiu L."/>
            <person name="Zhang Q."/>
        </authorList>
    </citation>
    <scope>NUCLEOTIDE SEQUENCE</scope>
    <source>
        <strain evidence="1">DSM 25168</strain>
    </source>
</reference>
<dbReference type="Proteomes" id="UP001059380">
    <property type="component" value="Chromosome"/>
</dbReference>
<keyword evidence="2" id="KW-1185">Reference proteome</keyword>
<dbReference type="EMBL" id="CP093313">
    <property type="protein sequence ID" value="UWZ82492.1"/>
    <property type="molecule type" value="Genomic_DNA"/>
</dbReference>
<sequence length="110" mass="12798">MNSDTPNLSFSLMQKFHAFYELFTEFSHDAAEMQQNLPVQDEASRAMLSSLSRISAFSDQMNMVVSLMREDVRVLDELTTDQVTDSWSEQLDRYFYEWLRASKNATPNVN</sequence>
<dbReference type="AlphaFoldDB" id="A0A9J7BHS1"/>
<organism evidence="1 2">
    <name type="scientific">Occallatibacter riparius</name>
    <dbReference type="NCBI Taxonomy" id="1002689"/>
    <lineage>
        <taxon>Bacteria</taxon>
        <taxon>Pseudomonadati</taxon>
        <taxon>Acidobacteriota</taxon>
        <taxon>Terriglobia</taxon>
        <taxon>Terriglobales</taxon>
        <taxon>Acidobacteriaceae</taxon>
        <taxon>Occallatibacter</taxon>
    </lineage>
</organism>